<keyword evidence="2" id="KW-1185">Reference proteome</keyword>
<dbReference type="Proteomes" id="UP001239111">
    <property type="component" value="Chromosome 4"/>
</dbReference>
<protein>
    <submittedName>
        <fullName evidence="1">Uncharacterized protein</fullName>
    </submittedName>
</protein>
<evidence type="ECO:0000313" key="2">
    <source>
        <dbReference type="Proteomes" id="UP001239111"/>
    </source>
</evidence>
<organism evidence="1 2">
    <name type="scientific">Eretmocerus hayati</name>
    <dbReference type="NCBI Taxonomy" id="131215"/>
    <lineage>
        <taxon>Eukaryota</taxon>
        <taxon>Metazoa</taxon>
        <taxon>Ecdysozoa</taxon>
        <taxon>Arthropoda</taxon>
        <taxon>Hexapoda</taxon>
        <taxon>Insecta</taxon>
        <taxon>Pterygota</taxon>
        <taxon>Neoptera</taxon>
        <taxon>Endopterygota</taxon>
        <taxon>Hymenoptera</taxon>
        <taxon>Apocrita</taxon>
        <taxon>Proctotrupomorpha</taxon>
        <taxon>Chalcidoidea</taxon>
        <taxon>Aphelinidae</taxon>
        <taxon>Aphelininae</taxon>
        <taxon>Eretmocerus</taxon>
    </lineage>
</organism>
<dbReference type="EMBL" id="CM056744">
    <property type="protein sequence ID" value="KAJ8666417.1"/>
    <property type="molecule type" value="Genomic_DNA"/>
</dbReference>
<reference evidence="1" key="1">
    <citation type="submission" date="2023-04" db="EMBL/GenBank/DDBJ databases">
        <title>A chromosome-level genome assembly of the parasitoid wasp Eretmocerus hayati.</title>
        <authorList>
            <person name="Zhong Y."/>
            <person name="Liu S."/>
            <person name="Liu Y."/>
        </authorList>
    </citation>
    <scope>NUCLEOTIDE SEQUENCE</scope>
    <source>
        <strain evidence="1">ZJU_SS_LIU_2023</strain>
    </source>
</reference>
<gene>
    <name evidence="1" type="ORF">QAD02_008079</name>
</gene>
<accession>A0ACC2N7V6</accession>
<evidence type="ECO:0000313" key="1">
    <source>
        <dbReference type="EMBL" id="KAJ8666417.1"/>
    </source>
</evidence>
<sequence length="244" mass="27464">MSGAKRLQYLFKDNAALPRDLQTQFRKVNPPGTSEDRQSTQKSIFNKPIVLADLTREHSLPNEELIRNISRTLNYGTDDMDLDEPSPSPNDHECPNDVCNGEPHQLQVDDIVQNFWEALAVSEEIAPAPPVSGDPNDVRYEGYYSDDEIDDQVEILYQSMKNAPSNPNHVENFARVVSIYQSMKNAPSNPNHVENFARVVSISNESGVTHVTSMNIEKVEEFDCMLGALIKREVAEPQTAFQQC</sequence>
<proteinExistence type="predicted"/>
<comment type="caution">
    <text evidence="1">The sequence shown here is derived from an EMBL/GenBank/DDBJ whole genome shotgun (WGS) entry which is preliminary data.</text>
</comment>
<name>A0ACC2N7V6_9HYME</name>